<dbReference type="InterPro" id="IPR050471">
    <property type="entry name" value="AB_hydrolase"/>
</dbReference>
<dbReference type="RefSeq" id="WP_091383405.1">
    <property type="nucleotide sequence ID" value="NZ_SNXU01000001.1"/>
</dbReference>
<accession>A0A1H0VZN7</accession>
<dbReference type="OrthoDB" id="5422338at2"/>
<dbReference type="Proteomes" id="UP000199651">
    <property type="component" value="Unassembled WGS sequence"/>
</dbReference>
<name>A0A1H0VZN7_9PSEU</name>
<dbReference type="STRING" id="504798.SAMN05421871_11689"/>
<organism evidence="2 3">
    <name type="scientific">Actinokineospora alba</name>
    <dbReference type="NCBI Taxonomy" id="504798"/>
    <lineage>
        <taxon>Bacteria</taxon>
        <taxon>Bacillati</taxon>
        <taxon>Actinomycetota</taxon>
        <taxon>Actinomycetes</taxon>
        <taxon>Pseudonocardiales</taxon>
        <taxon>Pseudonocardiaceae</taxon>
        <taxon>Actinokineospora</taxon>
    </lineage>
</organism>
<dbReference type="InterPro" id="IPR000073">
    <property type="entry name" value="AB_hydrolase_1"/>
</dbReference>
<evidence type="ECO:0000313" key="2">
    <source>
        <dbReference type="EMBL" id="SDP83715.1"/>
    </source>
</evidence>
<dbReference type="Pfam" id="PF12697">
    <property type="entry name" value="Abhydrolase_6"/>
    <property type="match status" value="1"/>
</dbReference>
<feature type="domain" description="AB hydrolase-1" evidence="1">
    <location>
        <begin position="23"/>
        <end position="275"/>
    </location>
</feature>
<evidence type="ECO:0000259" key="1">
    <source>
        <dbReference type="Pfam" id="PF12697"/>
    </source>
</evidence>
<evidence type="ECO:0000313" key="3">
    <source>
        <dbReference type="Proteomes" id="UP000199651"/>
    </source>
</evidence>
<gene>
    <name evidence="2" type="ORF">SAMN05192558_11688</name>
</gene>
<dbReference type="GO" id="GO:0003824">
    <property type="term" value="F:catalytic activity"/>
    <property type="evidence" value="ECO:0007669"/>
    <property type="project" value="UniProtKB-ARBA"/>
</dbReference>
<dbReference type="Gene3D" id="3.40.50.1820">
    <property type="entry name" value="alpha/beta hydrolase"/>
    <property type="match status" value="1"/>
</dbReference>
<dbReference type="PANTHER" id="PTHR43433:SF1">
    <property type="entry name" value="BLL5160 PROTEIN"/>
    <property type="match status" value="1"/>
</dbReference>
<dbReference type="SUPFAM" id="SSF53474">
    <property type="entry name" value="alpha/beta-Hydrolases"/>
    <property type="match status" value="1"/>
</dbReference>
<sequence length="293" mass="31320">MTFHTSDGVRLNVVESGSGPDTLVLLHGWVMDHRSWDHVAAETRGVRVLRYDARGHGASGAAPKSAATIDRLADDLAELITHRAHGRVFLAGHSLGGMTMMALADRHPKLVAERVAGVAFVNSASGGLAELTFGLPRWVAAPILFIEMLANLLIVRLRGRRLLSPRLCGVTKPVVRFLAFGRKPGKGHVAAAASQLGACSPSGMVAFREELKSHERAHALRVFSDVPAIVLAGDRDRLCTLAQAQAITDALPKADLVVYPGAGHMLPYERTEEVVSHLSRLVAHTGLLTKATA</sequence>
<dbReference type="EMBL" id="FNJB01000016">
    <property type="protein sequence ID" value="SDP83715.1"/>
    <property type="molecule type" value="Genomic_DNA"/>
</dbReference>
<dbReference type="InterPro" id="IPR029058">
    <property type="entry name" value="AB_hydrolase_fold"/>
</dbReference>
<keyword evidence="3" id="KW-1185">Reference proteome</keyword>
<dbReference type="PANTHER" id="PTHR43433">
    <property type="entry name" value="HYDROLASE, ALPHA/BETA FOLD FAMILY PROTEIN"/>
    <property type="match status" value="1"/>
</dbReference>
<dbReference type="AlphaFoldDB" id="A0A1H0VZN7"/>
<protein>
    <submittedName>
        <fullName evidence="2">Pimeloyl-ACP methyl ester carboxylesterase</fullName>
    </submittedName>
</protein>
<reference evidence="3" key="1">
    <citation type="submission" date="2016-10" db="EMBL/GenBank/DDBJ databases">
        <authorList>
            <person name="Varghese N."/>
            <person name="Submissions S."/>
        </authorList>
    </citation>
    <scope>NUCLEOTIDE SEQUENCE [LARGE SCALE GENOMIC DNA]</scope>
    <source>
        <strain evidence="3">IBRC-M 10655</strain>
    </source>
</reference>
<proteinExistence type="predicted"/>